<dbReference type="PROSITE" id="PS51898">
    <property type="entry name" value="TYR_RECOMBINASE"/>
    <property type="match status" value="1"/>
</dbReference>
<dbReference type="PANTHER" id="PTHR30349:SF94">
    <property type="entry name" value="INTEGRASE_RECOMBINASE HI_1414-RELATED"/>
    <property type="match status" value="1"/>
</dbReference>
<sequence length="358" mass="41016">MGTIRARKRANGEMAYTAQIRIQREGQTVHSEAQTFDRRPAAAAWLRKREKELEAPGALEQARGSDVTLAKIIAQYIEESTRALGKTKTQVLRTITRSDLAAMPCDRIEARHIVEYLQSIEAQPQTVGSYASHLATIFAIARPAWGYPLDDGAMKDAFTVCKRLGVISRSKQRDRRPTLDELDKLLDHFTDRKKRVPQYMPMAQVVLFALFSTRRQEEIIRIRWDDLDVKHSRILVRDMKHPGEKLGNDSWVDLPAPALHVIQSMPRKREEIFPYSTDATSANFTRAGKILGIEDLHFHDLRHEGISRLFEMGLNIPHVAAVSGHRSWISLKRYTHLRNVGDRYEGWKWMPKPPPEPS</sequence>
<feature type="domain" description="Tyr recombinase" evidence="3">
    <location>
        <begin position="172"/>
        <end position="348"/>
    </location>
</feature>
<keyword evidence="1" id="KW-0229">DNA integration</keyword>
<evidence type="ECO:0000313" key="4">
    <source>
        <dbReference type="EMBL" id="KTR07504.1"/>
    </source>
</evidence>
<dbReference type="InterPro" id="IPR011010">
    <property type="entry name" value="DNA_brk_join_enz"/>
</dbReference>
<evidence type="ECO:0000256" key="2">
    <source>
        <dbReference type="ARBA" id="ARBA00023172"/>
    </source>
</evidence>
<evidence type="ECO:0000313" key="5">
    <source>
        <dbReference type="Proteomes" id="UP000078529"/>
    </source>
</evidence>
<dbReference type="CDD" id="cd00796">
    <property type="entry name" value="INT_Rci_Hp1_C"/>
    <property type="match status" value="1"/>
</dbReference>
<keyword evidence="5" id="KW-1185">Reference proteome</keyword>
<dbReference type="RefSeq" id="WP_058599034.1">
    <property type="nucleotide sequence ID" value="NZ_LDQA01000010.1"/>
</dbReference>
<gene>
    <name evidence="4" type="ORF">NS365_04065</name>
</gene>
<dbReference type="InterPro" id="IPR013762">
    <property type="entry name" value="Integrase-like_cat_sf"/>
</dbReference>
<dbReference type="GO" id="GO:0006310">
    <property type="term" value="P:DNA recombination"/>
    <property type="evidence" value="ECO:0007669"/>
    <property type="project" value="UniProtKB-KW"/>
</dbReference>
<keyword evidence="2" id="KW-0233">DNA recombination</keyword>
<dbReference type="Gene3D" id="1.10.443.10">
    <property type="entry name" value="Intergrase catalytic core"/>
    <property type="match status" value="1"/>
</dbReference>
<dbReference type="Pfam" id="PF00589">
    <property type="entry name" value="Phage_integrase"/>
    <property type="match status" value="1"/>
</dbReference>
<reference evidence="4 5" key="1">
    <citation type="journal article" date="2016" name="Front. Microbiol.">
        <title>Genomic Resource of Rice Seed Associated Bacteria.</title>
        <authorList>
            <person name="Midha S."/>
            <person name="Bansal K."/>
            <person name="Sharma S."/>
            <person name="Kumar N."/>
            <person name="Patil P.P."/>
            <person name="Chaudhry V."/>
            <person name="Patil P.B."/>
        </authorList>
    </citation>
    <scope>NUCLEOTIDE SEQUENCE [LARGE SCALE GENOMIC DNA]</scope>
    <source>
        <strain evidence="4 5">NS365</strain>
    </source>
</reference>
<name>A0A175RX15_9HYPH</name>
<dbReference type="PATRIC" id="fig|401562.4.peg.328"/>
<dbReference type="GO" id="GO:0015074">
    <property type="term" value="P:DNA integration"/>
    <property type="evidence" value="ECO:0007669"/>
    <property type="project" value="UniProtKB-KW"/>
</dbReference>
<dbReference type="Proteomes" id="UP000078529">
    <property type="component" value="Unassembled WGS sequence"/>
</dbReference>
<dbReference type="GO" id="GO:0003677">
    <property type="term" value="F:DNA binding"/>
    <property type="evidence" value="ECO:0007669"/>
    <property type="project" value="InterPro"/>
</dbReference>
<dbReference type="AlphaFoldDB" id="A0A175RX15"/>
<dbReference type="InterPro" id="IPR050090">
    <property type="entry name" value="Tyrosine_recombinase_XerCD"/>
</dbReference>
<comment type="caution">
    <text evidence="4">The sequence shown here is derived from an EMBL/GenBank/DDBJ whole genome shotgun (WGS) entry which is preliminary data.</text>
</comment>
<proteinExistence type="predicted"/>
<dbReference type="PANTHER" id="PTHR30349">
    <property type="entry name" value="PHAGE INTEGRASE-RELATED"/>
    <property type="match status" value="1"/>
</dbReference>
<organism evidence="4 5">
    <name type="scientific">Aureimonas ureilytica</name>
    <dbReference type="NCBI Taxonomy" id="401562"/>
    <lineage>
        <taxon>Bacteria</taxon>
        <taxon>Pseudomonadati</taxon>
        <taxon>Pseudomonadota</taxon>
        <taxon>Alphaproteobacteria</taxon>
        <taxon>Hyphomicrobiales</taxon>
        <taxon>Aurantimonadaceae</taxon>
        <taxon>Aureimonas</taxon>
    </lineage>
</organism>
<accession>A0A175RX15</accession>
<dbReference type="SUPFAM" id="SSF56349">
    <property type="entry name" value="DNA breaking-rejoining enzymes"/>
    <property type="match status" value="1"/>
</dbReference>
<evidence type="ECO:0000256" key="1">
    <source>
        <dbReference type="ARBA" id="ARBA00022908"/>
    </source>
</evidence>
<evidence type="ECO:0000259" key="3">
    <source>
        <dbReference type="PROSITE" id="PS51898"/>
    </source>
</evidence>
<protein>
    <recommendedName>
        <fullName evidence="3">Tyr recombinase domain-containing protein</fullName>
    </recommendedName>
</protein>
<dbReference type="InterPro" id="IPR002104">
    <property type="entry name" value="Integrase_catalytic"/>
</dbReference>
<dbReference type="EMBL" id="LDQA01000010">
    <property type="protein sequence ID" value="KTR07504.1"/>
    <property type="molecule type" value="Genomic_DNA"/>
</dbReference>